<dbReference type="PROSITE" id="PS51257">
    <property type="entry name" value="PROKAR_LIPOPROTEIN"/>
    <property type="match status" value="1"/>
</dbReference>
<dbReference type="EMBL" id="CP001055">
    <property type="protein sequence ID" value="ACC98911.1"/>
    <property type="molecule type" value="Genomic_DNA"/>
</dbReference>
<dbReference type="Proteomes" id="UP000001029">
    <property type="component" value="Chromosome"/>
</dbReference>
<dbReference type="HOGENOM" id="CLU_791643_0_0_0"/>
<dbReference type="STRING" id="445932.Emin_1361"/>
<feature type="chain" id="PRO_5002779857" description="Transferrin-binding protein B C-lobe/N-lobe beta barrel domain-containing protein" evidence="1">
    <location>
        <begin position="21"/>
        <end position="350"/>
    </location>
</feature>
<gene>
    <name evidence="2" type="ordered locus">Emin_1361</name>
</gene>
<name>B2KEG5_ELUMP</name>
<accession>B2KEG5</accession>
<keyword evidence="3" id="KW-1185">Reference proteome</keyword>
<organism evidence="2 3">
    <name type="scientific">Elusimicrobium minutum (strain Pei191)</name>
    <dbReference type="NCBI Taxonomy" id="445932"/>
    <lineage>
        <taxon>Bacteria</taxon>
        <taxon>Pseudomonadati</taxon>
        <taxon>Elusimicrobiota</taxon>
        <taxon>Elusimicrobia</taxon>
        <taxon>Elusimicrobiales</taxon>
        <taxon>Elusimicrobiaceae</taxon>
        <taxon>Elusimicrobium</taxon>
    </lineage>
</organism>
<dbReference type="KEGG" id="emi:Emin_1361"/>
<dbReference type="AlphaFoldDB" id="B2KEG5"/>
<proteinExistence type="predicted"/>
<protein>
    <recommendedName>
        <fullName evidence="4">Transferrin-binding protein B C-lobe/N-lobe beta barrel domain-containing protein</fullName>
    </recommendedName>
</protein>
<keyword evidence="1" id="KW-0732">Signal</keyword>
<sequence length="350" mass="36900">MSKITKILFILLSGAFVLTACDSKSEPVSAQIFSVLNALPAGDTITLNGTQIMSLDSTTTTDGKGGIAVYAKELAPTVTLDANGDVAFITMSTPLIFQKDNLSSYPLTAFVFTSDFSGTSAISTGGSVVYTAKNKLAVGGAKMGLKHGDFGYWREVVTANINNSAVGTHYDRNYIFTDAFVIADSTKKPDLTALNNNDSNHSFKGNVLGSVTLMKDNGVNPETAAGYADLTGGITLSANFKDQKVSASMDLNVDGHKWYSFETDNTSQNLNLADGSFNNSGGSLKVTSTPSGIDSKYESTGSYTSSFQGNFYGEDGKIPDEALGIFNINFQGYNGAGFRPVVSGAFGVKK</sequence>
<feature type="signal peptide" evidence="1">
    <location>
        <begin position="1"/>
        <end position="20"/>
    </location>
</feature>
<evidence type="ECO:0000313" key="3">
    <source>
        <dbReference type="Proteomes" id="UP000001029"/>
    </source>
</evidence>
<evidence type="ECO:0000313" key="2">
    <source>
        <dbReference type="EMBL" id="ACC98911.1"/>
    </source>
</evidence>
<dbReference type="Gene3D" id="2.40.160.90">
    <property type="match status" value="1"/>
</dbReference>
<evidence type="ECO:0000256" key="1">
    <source>
        <dbReference type="SAM" id="SignalP"/>
    </source>
</evidence>
<reference evidence="2 3" key="1">
    <citation type="journal article" date="2009" name="Appl. Environ. Microbiol.">
        <title>Genomic analysis of 'Elusimicrobium minutum,' the first cultivated representative of the phylum 'Elusimicrobia' (formerly termite group 1).</title>
        <authorList>
            <person name="Herlemann D.P.R."/>
            <person name="Geissinger O."/>
            <person name="Ikeda-Ohtsubo W."/>
            <person name="Kunin V."/>
            <person name="Sun H."/>
            <person name="Lapidus A."/>
            <person name="Hugenholtz P."/>
            <person name="Brune A."/>
        </authorList>
    </citation>
    <scope>NUCLEOTIDE SEQUENCE [LARGE SCALE GENOMIC DNA]</scope>
    <source>
        <strain evidence="2 3">Pei191</strain>
    </source>
</reference>
<evidence type="ECO:0008006" key="4">
    <source>
        <dbReference type="Google" id="ProtNLM"/>
    </source>
</evidence>
<dbReference type="RefSeq" id="WP_012415526.1">
    <property type="nucleotide sequence ID" value="NC_010644.1"/>
</dbReference>